<evidence type="ECO:0000256" key="1">
    <source>
        <dbReference type="ARBA" id="ARBA00006249"/>
    </source>
</evidence>
<keyword evidence="2" id="KW-0719">Serine esterase</keyword>
<keyword evidence="6" id="KW-0106">Calcium</keyword>
<gene>
    <name evidence="9" type="ORF">SAMN05444158_1672</name>
</gene>
<keyword evidence="10" id="KW-1185">Reference proteome</keyword>
<organism evidence="9 10">
    <name type="scientific">Bradyrhizobium canariense</name>
    <dbReference type="NCBI Taxonomy" id="255045"/>
    <lineage>
        <taxon>Bacteria</taxon>
        <taxon>Pseudomonadati</taxon>
        <taxon>Pseudomonadota</taxon>
        <taxon>Alphaproteobacteria</taxon>
        <taxon>Hyphomicrobiales</taxon>
        <taxon>Nitrobacteraceae</taxon>
        <taxon>Bradyrhizobium</taxon>
    </lineage>
</organism>
<protein>
    <submittedName>
        <fullName evidence="9">Feruloyl esterase</fullName>
    </submittedName>
</protein>
<dbReference type="EMBL" id="LT629750">
    <property type="protein sequence ID" value="SDS31470.1"/>
    <property type="molecule type" value="Genomic_DNA"/>
</dbReference>
<evidence type="ECO:0000313" key="10">
    <source>
        <dbReference type="Proteomes" id="UP000243904"/>
    </source>
</evidence>
<feature type="chain" id="PRO_5009258508" evidence="8">
    <location>
        <begin position="23"/>
        <end position="509"/>
    </location>
</feature>
<keyword evidence="5" id="KW-0378">Hydrolase</keyword>
<comment type="similarity">
    <text evidence="1">Belongs to the tannase family.</text>
</comment>
<evidence type="ECO:0000256" key="8">
    <source>
        <dbReference type="SAM" id="SignalP"/>
    </source>
</evidence>
<dbReference type="GO" id="GO:0046872">
    <property type="term" value="F:metal ion binding"/>
    <property type="evidence" value="ECO:0007669"/>
    <property type="project" value="UniProtKB-KW"/>
</dbReference>
<evidence type="ECO:0000256" key="3">
    <source>
        <dbReference type="ARBA" id="ARBA00022723"/>
    </source>
</evidence>
<dbReference type="SUPFAM" id="SSF53474">
    <property type="entry name" value="alpha/beta-Hydrolases"/>
    <property type="match status" value="1"/>
</dbReference>
<evidence type="ECO:0000256" key="6">
    <source>
        <dbReference type="ARBA" id="ARBA00022837"/>
    </source>
</evidence>
<dbReference type="Proteomes" id="UP000243904">
    <property type="component" value="Chromosome I"/>
</dbReference>
<dbReference type="GO" id="GO:0052689">
    <property type="term" value="F:carboxylic ester hydrolase activity"/>
    <property type="evidence" value="ECO:0007669"/>
    <property type="project" value="UniProtKB-KW"/>
</dbReference>
<dbReference type="InterPro" id="IPR011118">
    <property type="entry name" value="Tannase/feruloyl_esterase"/>
</dbReference>
<proteinExistence type="inferred from homology"/>
<dbReference type="Pfam" id="PF07519">
    <property type="entry name" value="Tannase"/>
    <property type="match status" value="1"/>
</dbReference>
<keyword evidence="4 8" id="KW-0732">Signal</keyword>
<feature type="signal peptide" evidence="8">
    <location>
        <begin position="1"/>
        <end position="22"/>
    </location>
</feature>
<evidence type="ECO:0000256" key="7">
    <source>
        <dbReference type="ARBA" id="ARBA00023157"/>
    </source>
</evidence>
<evidence type="ECO:0000256" key="2">
    <source>
        <dbReference type="ARBA" id="ARBA00022487"/>
    </source>
</evidence>
<dbReference type="PANTHER" id="PTHR33938">
    <property type="entry name" value="FERULOYL ESTERASE B-RELATED"/>
    <property type="match status" value="1"/>
</dbReference>
<accession>A0A1H1R710</accession>
<sequence length="509" mass="54339">MGIRLLTLVSLILTSASGYAIANEAACVALKKQDSGPDLTVISAKMVAADPKQQLPPFCEVIAEIKPTAGSNIGVVFRLPEEWNGKFLGIGGGGFSGNVTLSGAAHGLSKGYAVAGTDTGHPSSSITDGAFMIDRPGHVNPIQLDDFGYRSIHLMTTTGKALVAKYYGRQQARAYFEGCSTGGRQGFSEVQRYPEDYDGVISGAPVYDLRVQTSGLFRLQALRKDTDSLVTYQQLDLIHNAVNEACDAADGVRDGIISDPLSCKWDPAALACRPGEEGPTCLTAKQVAAVRQSYDGTKSSAGKIAAWPLMRGSELAWGPRSIGGTPDNPLGQNYALSIRYLMTFLYGDADHPWKTATADQIMSDLNASPVVKAFQSNNPDVSSFIKRGGKWLMWHGLQDPGPSPLGTIEYFQAARKATSQALNISESDLGDKMRLFLAPGVYHCRGGPGPDQFDMLSAIDTWVDQGKAPDSVLATKANSDLSRPLCPYPTAAHYNGEGDTKSARSFSCH</sequence>
<dbReference type="InterPro" id="IPR029058">
    <property type="entry name" value="AB_hydrolase_fold"/>
</dbReference>
<name>A0A1H1R710_9BRAD</name>
<reference evidence="10" key="1">
    <citation type="submission" date="2016-10" db="EMBL/GenBank/DDBJ databases">
        <authorList>
            <person name="Varghese N."/>
            <person name="Submissions S."/>
        </authorList>
    </citation>
    <scope>NUCLEOTIDE SEQUENCE [LARGE SCALE GENOMIC DNA]</scope>
    <source>
        <strain evidence="10">GAS369</strain>
    </source>
</reference>
<evidence type="ECO:0000256" key="4">
    <source>
        <dbReference type="ARBA" id="ARBA00022729"/>
    </source>
</evidence>
<dbReference type="PANTHER" id="PTHR33938:SF15">
    <property type="entry name" value="FERULOYL ESTERASE B-RELATED"/>
    <property type="match status" value="1"/>
</dbReference>
<keyword evidence="3" id="KW-0479">Metal-binding</keyword>
<evidence type="ECO:0000256" key="5">
    <source>
        <dbReference type="ARBA" id="ARBA00022801"/>
    </source>
</evidence>
<dbReference type="AlphaFoldDB" id="A0A1H1R710"/>
<keyword evidence="7" id="KW-1015">Disulfide bond</keyword>
<evidence type="ECO:0000313" key="9">
    <source>
        <dbReference type="EMBL" id="SDS31470.1"/>
    </source>
</evidence>